<keyword evidence="2" id="KW-1185">Reference proteome</keyword>
<evidence type="ECO:0000313" key="2">
    <source>
        <dbReference type="Proteomes" id="UP001589813"/>
    </source>
</evidence>
<name>A0ABV6BGQ3_9GAMM</name>
<proteinExistence type="predicted"/>
<dbReference type="RefSeq" id="WP_377245656.1">
    <property type="nucleotide sequence ID" value="NZ_JBHLXP010000003.1"/>
</dbReference>
<dbReference type="EMBL" id="JBHLXP010000003">
    <property type="protein sequence ID" value="MFC0049569.1"/>
    <property type="molecule type" value="Genomic_DNA"/>
</dbReference>
<accession>A0ABV6BGQ3</accession>
<reference evidence="1 2" key="1">
    <citation type="submission" date="2024-09" db="EMBL/GenBank/DDBJ databases">
        <authorList>
            <person name="Sun Q."/>
            <person name="Mori K."/>
        </authorList>
    </citation>
    <scope>NUCLEOTIDE SEQUENCE [LARGE SCALE GENOMIC DNA]</scope>
    <source>
        <strain evidence="1 2">KCTC 23315</strain>
    </source>
</reference>
<evidence type="ECO:0000313" key="1">
    <source>
        <dbReference type="EMBL" id="MFC0049569.1"/>
    </source>
</evidence>
<sequence length="119" mass="13807">MKKFLWVVVAILLVATFSDHPRLKPYKDQLYGLFAETAGNASQVHGEQVLRTIDTRFANFSAELGQKQQEELKRITSSRAELITFYQAYCKEKQFNPLFFGETQNRICSTIKEFEHGLR</sequence>
<dbReference type="Proteomes" id="UP001589813">
    <property type="component" value="Unassembled WGS sequence"/>
</dbReference>
<comment type="caution">
    <text evidence="1">The sequence shown here is derived from an EMBL/GenBank/DDBJ whole genome shotgun (WGS) entry which is preliminary data.</text>
</comment>
<organism evidence="1 2">
    <name type="scientific">Rheinheimera tilapiae</name>
    <dbReference type="NCBI Taxonomy" id="875043"/>
    <lineage>
        <taxon>Bacteria</taxon>
        <taxon>Pseudomonadati</taxon>
        <taxon>Pseudomonadota</taxon>
        <taxon>Gammaproteobacteria</taxon>
        <taxon>Chromatiales</taxon>
        <taxon>Chromatiaceae</taxon>
        <taxon>Rheinheimera</taxon>
    </lineage>
</organism>
<gene>
    <name evidence="1" type="ORF">ACFFJP_14830</name>
</gene>
<protein>
    <submittedName>
        <fullName evidence="1">Uncharacterized protein</fullName>
    </submittedName>
</protein>